<organism evidence="3 4">
    <name type="scientific">Pseudomonas eucalypticola</name>
    <dbReference type="NCBI Taxonomy" id="2599595"/>
    <lineage>
        <taxon>Bacteria</taxon>
        <taxon>Pseudomonadati</taxon>
        <taxon>Pseudomonadota</taxon>
        <taxon>Gammaproteobacteria</taxon>
        <taxon>Pseudomonadales</taxon>
        <taxon>Pseudomonadaceae</taxon>
        <taxon>Pseudomonas</taxon>
    </lineage>
</organism>
<dbReference type="InterPro" id="IPR052211">
    <property type="entry name" value="Cpx_auxiliary_protein"/>
</dbReference>
<dbReference type="GO" id="GO:0051082">
    <property type="term" value="F:unfolded protein binding"/>
    <property type="evidence" value="ECO:0007669"/>
    <property type="project" value="TreeGrafter"/>
</dbReference>
<evidence type="ECO:0000256" key="1">
    <source>
        <dbReference type="SAM" id="MobiDB-lite"/>
    </source>
</evidence>
<feature type="signal peptide" evidence="2">
    <location>
        <begin position="1"/>
        <end position="20"/>
    </location>
</feature>
<dbReference type="Proteomes" id="UP000509568">
    <property type="component" value="Chromosome"/>
</dbReference>
<dbReference type="AlphaFoldDB" id="A0A7D5GZA2"/>
<dbReference type="EMBL" id="CP056030">
    <property type="protein sequence ID" value="QKZ03545.1"/>
    <property type="molecule type" value="Genomic_DNA"/>
</dbReference>
<dbReference type="Gene3D" id="1.20.120.1490">
    <property type="match status" value="1"/>
</dbReference>
<feature type="compositionally biased region" description="Basic and acidic residues" evidence="1">
    <location>
        <begin position="121"/>
        <end position="144"/>
    </location>
</feature>
<reference evidence="3 4" key="1">
    <citation type="submission" date="2020-06" db="EMBL/GenBank/DDBJ databases">
        <title>Pseudomonas eucalypticola sp. nov., an endophyte of Eucalyptus dunnii leaves with biocontrol ability of eucalyptus leaf blight.</title>
        <authorList>
            <person name="Liu Y."/>
            <person name="Song Z."/>
            <person name="Zeng H."/>
            <person name="Lu M."/>
            <person name="Wang X."/>
            <person name="Lian X."/>
            <person name="Zhang Q."/>
        </authorList>
    </citation>
    <scope>NUCLEOTIDE SEQUENCE [LARGE SCALE GENOMIC DNA]</scope>
    <source>
        <strain evidence="3 4">NP-1</strain>
    </source>
</reference>
<feature type="region of interest" description="Disordered" evidence="1">
    <location>
        <begin position="24"/>
        <end position="53"/>
    </location>
</feature>
<name>A0A7D5GZA2_9PSED</name>
<keyword evidence="2" id="KW-0732">Signal</keyword>
<feature type="compositionally biased region" description="Gly residues" evidence="1">
    <location>
        <begin position="24"/>
        <end position="41"/>
    </location>
</feature>
<accession>A0A7D5GZA2</accession>
<gene>
    <name evidence="3" type="ORF">HWQ56_06950</name>
</gene>
<dbReference type="PANTHER" id="PTHR38102">
    <property type="entry name" value="PERIPLASMIC CHAPERONE SPY"/>
    <property type="match status" value="1"/>
</dbReference>
<evidence type="ECO:0000313" key="3">
    <source>
        <dbReference type="EMBL" id="QKZ03545.1"/>
    </source>
</evidence>
<dbReference type="GO" id="GO:0030288">
    <property type="term" value="C:outer membrane-bounded periplasmic space"/>
    <property type="evidence" value="ECO:0007669"/>
    <property type="project" value="TreeGrafter"/>
</dbReference>
<feature type="region of interest" description="Disordered" evidence="1">
    <location>
        <begin position="114"/>
        <end position="151"/>
    </location>
</feature>
<dbReference type="PANTHER" id="PTHR38102:SF1">
    <property type="entry name" value="PERIPLASMIC CHAPERONE SPY"/>
    <property type="match status" value="1"/>
</dbReference>
<keyword evidence="4" id="KW-1185">Reference proteome</keyword>
<evidence type="ECO:0000313" key="4">
    <source>
        <dbReference type="Proteomes" id="UP000509568"/>
    </source>
</evidence>
<sequence>MRKTLMALMFATALPTVAMAAPEGGPGGPGFGPGPDFGGPGMHHERGPRDGFAKLDLTPEQREKIGQLMGQERNIDREVLHRYLEKLPAADQKAMKDEIQAKHDKARADIRAVLNPTQQKQFDEMKKKQDERRAEWKEFQEWKAQKGQKAQ</sequence>
<evidence type="ECO:0000256" key="2">
    <source>
        <dbReference type="SAM" id="SignalP"/>
    </source>
</evidence>
<protein>
    <submittedName>
        <fullName evidence="3">LTXXQ domain protein</fullName>
    </submittedName>
</protein>
<proteinExistence type="predicted"/>
<feature type="chain" id="PRO_5028999157" evidence="2">
    <location>
        <begin position="21"/>
        <end position="151"/>
    </location>
</feature>
<dbReference type="KEGG" id="pez:HWQ56_06950"/>
<feature type="compositionally biased region" description="Basic and acidic residues" evidence="1">
    <location>
        <begin position="42"/>
        <end position="53"/>
    </location>
</feature>
<dbReference type="RefSeq" id="WP_158156416.1">
    <property type="nucleotide sequence ID" value="NZ_CP056030.1"/>
</dbReference>